<proteinExistence type="predicted"/>
<organism evidence="1">
    <name type="scientific">Salmonella enterica I</name>
    <dbReference type="NCBI Taxonomy" id="59201"/>
    <lineage>
        <taxon>Bacteria</taxon>
        <taxon>Pseudomonadati</taxon>
        <taxon>Pseudomonadota</taxon>
        <taxon>Gammaproteobacteria</taxon>
        <taxon>Enterobacterales</taxon>
        <taxon>Enterobacteriaceae</taxon>
        <taxon>Salmonella</taxon>
    </lineage>
</organism>
<dbReference type="RefSeq" id="WP_007849143.1">
    <property type="nucleotide sequence ID" value="NZ_JBJIDV010000002.1"/>
</dbReference>
<reference evidence="1" key="1">
    <citation type="journal article" date="2018" name="Genome Biol.">
        <title>SKESA: strategic k-mer extension for scrupulous assemblies.</title>
        <authorList>
            <person name="Souvorov A."/>
            <person name="Agarwala R."/>
            <person name="Lipman D.J."/>
        </authorList>
    </citation>
    <scope>NUCLEOTIDE SEQUENCE</scope>
    <source>
        <strain evidence="1">13-0328</strain>
    </source>
</reference>
<protein>
    <submittedName>
        <fullName evidence="1">Uncharacterized protein</fullName>
    </submittedName>
</protein>
<comment type="caution">
    <text evidence="1">The sequence shown here is derived from an EMBL/GenBank/DDBJ whole genome shotgun (WGS) entry which is preliminary data.</text>
</comment>
<reference evidence="1" key="2">
    <citation type="submission" date="2018-07" db="EMBL/GenBank/DDBJ databases">
        <authorList>
            <consortium name="NCBI Pathogen Detection Project"/>
        </authorList>
    </citation>
    <scope>NUCLEOTIDE SEQUENCE</scope>
    <source>
        <strain evidence="1">13-0328</strain>
    </source>
</reference>
<name>A0A5U4V2J5_SALET</name>
<dbReference type="AlphaFoldDB" id="A0A5U4V2J5"/>
<evidence type="ECO:0000313" key="1">
    <source>
        <dbReference type="EMBL" id="HAC6881924.1"/>
    </source>
</evidence>
<accession>A0A5U4V2J5</accession>
<gene>
    <name evidence="1" type="ORF">G0D71_00760</name>
</gene>
<sequence length="91" mass="10614">MSEDSFNKDDLSSTFARFTTKRRNIVCDESKLKRKKPEPIALTSATNSLGSSVLNFVASAVSKAPKNYDDTEFRKNRPWLWYSWERKEDFK</sequence>
<dbReference type="EMBL" id="DAAMJF010000001">
    <property type="protein sequence ID" value="HAC6881924.1"/>
    <property type="molecule type" value="Genomic_DNA"/>
</dbReference>